<dbReference type="OrthoDB" id="9804511at2"/>
<dbReference type="AlphaFoldDB" id="A0A3N4DAQ1"/>
<keyword evidence="2" id="KW-0732">Signal</keyword>
<dbReference type="Proteomes" id="UP000273044">
    <property type="component" value="Chromosome"/>
</dbReference>
<dbReference type="GeneID" id="64407406"/>
<name>A0A3N4DAQ1_9ACTN</name>
<organism evidence="4 5">
    <name type="scientific">Arachnia propionica</name>
    <dbReference type="NCBI Taxonomy" id="1750"/>
    <lineage>
        <taxon>Bacteria</taxon>
        <taxon>Bacillati</taxon>
        <taxon>Actinomycetota</taxon>
        <taxon>Actinomycetes</taxon>
        <taxon>Propionibacteriales</taxon>
        <taxon>Propionibacteriaceae</taxon>
        <taxon>Arachnia</taxon>
    </lineage>
</organism>
<proteinExistence type="predicted"/>
<evidence type="ECO:0000313" key="4">
    <source>
        <dbReference type="EMBL" id="VEH70652.1"/>
    </source>
</evidence>
<dbReference type="RefSeq" id="WP_014847006.1">
    <property type="nucleotide sequence ID" value="NZ_CAJZDL010000033.1"/>
</dbReference>
<keyword evidence="5" id="KW-1185">Reference proteome</keyword>
<feature type="chain" id="PRO_5043184864" evidence="2">
    <location>
        <begin position="28"/>
        <end position="240"/>
    </location>
</feature>
<accession>A0A3N4DAQ1</accession>
<evidence type="ECO:0000256" key="1">
    <source>
        <dbReference type="SAM" id="MobiDB-lite"/>
    </source>
</evidence>
<feature type="region of interest" description="Disordered" evidence="1">
    <location>
        <begin position="213"/>
        <end position="240"/>
    </location>
</feature>
<dbReference type="EMBL" id="CP072385">
    <property type="protein sequence ID" value="QUC12204.1"/>
    <property type="molecule type" value="Genomic_DNA"/>
</dbReference>
<evidence type="ECO:0000313" key="3">
    <source>
        <dbReference type="EMBL" id="QUC12204.1"/>
    </source>
</evidence>
<reference evidence="3" key="2">
    <citation type="submission" date="2021-03" db="EMBL/GenBank/DDBJ databases">
        <title>Human Oral Microbial Genomes.</title>
        <authorList>
            <person name="Johnston C.D."/>
            <person name="Chen T."/>
            <person name="Dewhirst F.E."/>
        </authorList>
    </citation>
    <scope>NUCLEOTIDE SEQUENCE</scope>
    <source>
        <strain evidence="3">F0714</strain>
    </source>
</reference>
<dbReference type="EMBL" id="LR134406">
    <property type="protein sequence ID" value="VEH70652.1"/>
    <property type="molecule type" value="Genomic_DNA"/>
</dbReference>
<evidence type="ECO:0000313" key="5">
    <source>
        <dbReference type="Proteomes" id="UP000273044"/>
    </source>
</evidence>
<evidence type="ECO:0000256" key="2">
    <source>
        <dbReference type="SAM" id="SignalP"/>
    </source>
</evidence>
<feature type="signal peptide" evidence="2">
    <location>
        <begin position="1"/>
        <end position="27"/>
    </location>
</feature>
<reference evidence="4 5" key="1">
    <citation type="submission" date="2018-12" db="EMBL/GenBank/DDBJ databases">
        <authorList>
            <consortium name="Pathogen Informatics"/>
        </authorList>
    </citation>
    <scope>NUCLEOTIDE SEQUENCE [LARGE SCALE GENOMIC DNA]</scope>
    <source>
        <strain evidence="4 5">NCTC12967</strain>
    </source>
</reference>
<gene>
    <name evidence="3" type="ORF">J5A53_05835</name>
    <name evidence="4" type="ORF">NCTC12967_01954</name>
</gene>
<sequence>MKKRVLAGAAALTLAFAGFTGINQASADDGVAPSLTVRAVNTAQGDSSAYLAAKCPEHTAKAVIKVGEWKTETINLKDQPSEFGYMITSTQGQTPTSLTCFDYQDQSTNTTITVDLTKAVGPQVTVTGDGVARKAAPGGNIAVGATGFTAGQELDVTLYSKPYPLGKTTVAADGSAQLNAVLSGDVTPGSSHYVVVKNDNEVGLANVTIVNKDDLKKSGQPGDNGGKKNKPGLPRTGAAI</sequence>
<protein>
    <submittedName>
        <fullName evidence="4">Uncharacterized protein</fullName>
    </submittedName>
</protein>
<dbReference type="Proteomes" id="UP000677180">
    <property type="component" value="Chromosome"/>
</dbReference>